<dbReference type="EMBL" id="VSSQ01083265">
    <property type="protein sequence ID" value="MPN31647.1"/>
    <property type="molecule type" value="Genomic_DNA"/>
</dbReference>
<protein>
    <submittedName>
        <fullName evidence="1">Uncharacterized protein</fullName>
    </submittedName>
</protein>
<organism evidence="1">
    <name type="scientific">bioreactor metagenome</name>
    <dbReference type="NCBI Taxonomy" id="1076179"/>
    <lineage>
        <taxon>unclassified sequences</taxon>
        <taxon>metagenomes</taxon>
        <taxon>ecological metagenomes</taxon>
    </lineage>
</organism>
<accession>A0A645GY32</accession>
<evidence type="ECO:0000313" key="1">
    <source>
        <dbReference type="EMBL" id="MPN31647.1"/>
    </source>
</evidence>
<comment type="caution">
    <text evidence="1">The sequence shown here is derived from an EMBL/GenBank/DDBJ whole genome shotgun (WGS) entry which is preliminary data.</text>
</comment>
<dbReference type="AlphaFoldDB" id="A0A645GY32"/>
<proteinExistence type="predicted"/>
<name>A0A645GY32_9ZZZZ</name>
<sequence length="116" mass="13408">MKAAFSVILDGGAVYYTAEEYILHLEHILTLLKTYQNFHVCFTAEETEIQYMVYSREDLGTIVAKTSSPPFVLAINETNMTAAFWDFLCSMIPLQFNKDSHEKEIARLTEYIDRLK</sequence>
<reference evidence="1" key="1">
    <citation type="submission" date="2019-08" db="EMBL/GenBank/DDBJ databases">
        <authorList>
            <person name="Kucharzyk K."/>
            <person name="Murdoch R.W."/>
            <person name="Higgins S."/>
            <person name="Loffler F."/>
        </authorList>
    </citation>
    <scope>NUCLEOTIDE SEQUENCE</scope>
</reference>
<gene>
    <name evidence="1" type="ORF">SDC9_179121</name>
</gene>